<dbReference type="InterPro" id="IPR000962">
    <property type="entry name" value="Znf_DskA_TraR"/>
</dbReference>
<dbReference type="PANTHER" id="PTHR33823">
    <property type="entry name" value="RNA POLYMERASE-BINDING TRANSCRIPTION FACTOR DKSA-RELATED"/>
    <property type="match status" value="1"/>
</dbReference>
<evidence type="ECO:0000256" key="5">
    <source>
        <dbReference type="SAM" id="MobiDB-lite"/>
    </source>
</evidence>
<dbReference type="EMBL" id="JACGWW010000001">
    <property type="protein sequence ID" value="MBA8812616.1"/>
    <property type="molecule type" value="Genomic_DNA"/>
</dbReference>
<comment type="caution">
    <text evidence="8">The sequence shown here is derived from an EMBL/GenBank/DDBJ whole genome shotgun (WGS) entry which is preliminary data.</text>
</comment>
<gene>
    <name evidence="8" type="ORF">FB463_000840</name>
    <name evidence="7" type="ORF">FFA01_06800</name>
</gene>
<dbReference type="Proteomes" id="UP000522688">
    <property type="component" value="Unassembled WGS sequence"/>
</dbReference>
<evidence type="ECO:0000259" key="6">
    <source>
        <dbReference type="Pfam" id="PF01258"/>
    </source>
</evidence>
<protein>
    <submittedName>
        <fullName evidence="7">DnaK suppressor protein</fullName>
    </submittedName>
    <submittedName>
        <fullName evidence="8">RNA polymerase-binding transcription factor DksA</fullName>
    </submittedName>
</protein>
<dbReference type="SUPFAM" id="SSF57716">
    <property type="entry name" value="Glucocorticoid receptor-like (DNA-binding domain)"/>
    <property type="match status" value="1"/>
</dbReference>
<reference evidence="7 9" key="1">
    <citation type="submission" date="2019-07" db="EMBL/GenBank/DDBJ databases">
        <title>Whole genome shotgun sequence of Frigoribacterium faeni NBRC 103066.</title>
        <authorList>
            <person name="Hosoyama A."/>
            <person name="Uohara A."/>
            <person name="Ohji S."/>
            <person name="Ichikawa N."/>
        </authorList>
    </citation>
    <scope>NUCLEOTIDE SEQUENCE [LARGE SCALE GENOMIC DNA]</scope>
    <source>
        <strain evidence="7 9">NBRC 103066</strain>
    </source>
</reference>
<dbReference type="RefSeq" id="WP_244289675.1">
    <property type="nucleotide sequence ID" value="NZ_BAAAHR010000002.1"/>
</dbReference>
<evidence type="ECO:0000313" key="10">
    <source>
        <dbReference type="Proteomes" id="UP000522688"/>
    </source>
</evidence>
<feature type="domain" description="Zinc finger DksA/TraR C4-type" evidence="6">
    <location>
        <begin position="80"/>
        <end position="111"/>
    </location>
</feature>
<feature type="zinc finger region" description="dksA C4-type" evidence="4">
    <location>
        <begin position="85"/>
        <end position="109"/>
    </location>
</feature>
<dbReference type="Proteomes" id="UP000321154">
    <property type="component" value="Unassembled WGS sequence"/>
</dbReference>
<name>A0A7W3JGV5_9MICO</name>
<dbReference type="InterPro" id="IPR020458">
    <property type="entry name" value="Znf_DskA_TraR_CS"/>
</dbReference>
<dbReference type="Gene3D" id="1.20.120.910">
    <property type="entry name" value="DksA, coiled-coil domain"/>
    <property type="match status" value="1"/>
</dbReference>
<dbReference type="EMBL" id="BJUV01000004">
    <property type="protein sequence ID" value="GEK82371.1"/>
    <property type="molecule type" value="Genomic_DNA"/>
</dbReference>
<evidence type="ECO:0000256" key="2">
    <source>
        <dbReference type="ARBA" id="ARBA00022771"/>
    </source>
</evidence>
<evidence type="ECO:0000313" key="7">
    <source>
        <dbReference type="EMBL" id="GEK82371.1"/>
    </source>
</evidence>
<sequence>MIEPVARLEAIRDDALSLADRLQRDMEAVAEARESANVDDEHDPEGSTIAYERSQLDAIRRSALERAGDASAALDRIGDGTFGRCERCGARIGGARLEARPTARLCIDCAR</sequence>
<reference evidence="8 10" key="2">
    <citation type="submission" date="2020-07" db="EMBL/GenBank/DDBJ databases">
        <title>Sequencing the genomes of 1000 actinobacteria strains.</title>
        <authorList>
            <person name="Klenk H.-P."/>
        </authorList>
    </citation>
    <scope>NUCLEOTIDE SEQUENCE [LARGE SCALE GENOMIC DNA]</scope>
    <source>
        <strain evidence="8 10">DSM 10309</strain>
    </source>
</reference>
<dbReference type="GO" id="GO:0008270">
    <property type="term" value="F:zinc ion binding"/>
    <property type="evidence" value="ECO:0007669"/>
    <property type="project" value="UniProtKB-KW"/>
</dbReference>
<evidence type="ECO:0000256" key="3">
    <source>
        <dbReference type="ARBA" id="ARBA00022833"/>
    </source>
</evidence>
<dbReference type="PROSITE" id="PS51128">
    <property type="entry name" value="ZF_DKSA_2"/>
    <property type="match status" value="1"/>
</dbReference>
<evidence type="ECO:0000256" key="1">
    <source>
        <dbReference type="ARBA" id="ARBA00022723"/>
    </source>
</evidence>
<keyword evidence="3" id="KW-0862">Zinc</keyword>
<feature type="region of interest" description="Disordered" evidence="5">
    <location>
        <begin position="30"/>
        <end position="49"/>
    </location>
</feature>
<dbReference type="Pfam" id="PF01258">
    <property type="entry name" value="zf-dskA_traR"/>
    <property type="match status" value="1"/>
</dbReference>
<keyword evidence="1" id="KW-0479">Metal-binding</keyword>
<evidence type="ECO:0000313" key="9">
    <source>
        <dbReference type="Proteomes" id="UP000321154"/>
    </source>
</evidence>
<dbReference type="PROSITE" id="PS01102">
    <property type="entry name" value="ZF_DKSA_1"/>
    <property type="match status" value="1"/>
</dbReference>
<dbReference type="AlphaFoldDB" id="A0A7W3JGV5"/>
<proteinExistence type="predicted"/>
<keyword evidence="2" id="KW-0863">Zinc-finger</keyword>
<evidence type="ECO:0000256" key="4">
    <source>
        <dbReference type="PROSITE-ProRule" id="PRU00510"/>
    </source>
</evidence>
<organism evidence="8 10">
    <name type="scientific">Frigoribacterium faeni</name>
    <dbReference type="NCBI Taxonomy" id="145483"/>
    <lineage>
        <taxon>Bacteria</taxon>
        <taxon>Bacillati</taxon>
        <taxon>Actinomycetota</taxon>
        <taxon>Actinomycetes</taxon>
        <taxon>Micrococcales</taxon>
        <taxon>Microbacteriaceae</taxon>
        <taxon>Frigoribacterium</taxon>
    </lineage>
</organism>
<accession>A0A7W3JGV5</accession>
<keyword evidence="9" id="KW-1185">Reference proteome</keyword>
<evidence type="ECO:0000313" key="8">
    <source>
        <dbReference type="EMBL" id="MBA8812616.1"/>
    </source>
</evidence>